<protein>
    <submittedName>
        <fullName evidence="12">ABC transporter permease subunit</fullName>
    </submittedName>
</protein>
<evidence type="ECO:0000313" key="12">
    <source>
        <dbReference type="EMBL" id="MBR0666963.1"/>
    </source>
</evidence>
<evidence type="ECO:0000313" key="13">
    <source>
        <dbReference type="Proteomes" id="UP001196870"/>
    </source>
</evidence>
<evidence type="ECO:0000256" key="1">
    <source>
        <dbReference type="ARBA" id="ARBA00003159"/>
    </source>
</evidence>
<dbReference type="Pfam" id="PF00528">
    <property type="entry name" value="BPD_transp_1"/>
    <property type="match status" value="1"/>
</dbReference>
<keyword evidence="4 10" id="KW-0813">Transport</keyword>
<dbReference type="CDD" id="cd06261">
    <property type="entry name" value="TM_PBP2"/>
    <property type="match status" value="1"/>
</dbReference>
<evidence type="ECO:0000256" key="8">
    <source>
        <dbReference type="ARBA" id="ARBA00022989"/>
    </source>
</evidence>
<dbReference type="Gene3D" id="1.10.3720.10">
    <property type="entry name" value="MetI-like"/>
    <property type="match status" value="1"/>
</dbReference>
<dbReference type="PROSITE" id="PS50928">
    <property type="entry name" value="ABC_TM1"/>
    <property type="match status" value="1"/>
</dbReference>
<comment type="similarity">
    <text evidence="3">Belongs to the binding-protein-dependent transport system permease family. HisMQ subfamily.</text>
</comment>
<dbReference type="Proteomes" id="UP001196870">
    <property type="component" value="Unassembled WGS sequence"/>
</dbReference>
<name>A0ABS5F2Z5_9PROT</name>
<keyword evidence="13" id="KW-1185">Reference proteome</keyword>
<feature type="domain" description="ABC transmembrane type-1" evidence="11">
    <location>
        <begin position="29"/>
        <end position="217"/>
    </location>
</feature>
<gene>
    <name evidence="12" type="ORF">GXW71_21565</name>
</gene>
<evidence type="ECO:0000256" key="9">
    <source>
        <dbReference type="ARBA" id="ARBA00023136"/>
    </source>
</evidence>
<dbReference type="InterPro" id="IPR010065">
    <property type="entry name" value="AA_ABC_transptr_permease_3TM"/>
</dbReference>
<feature type="transmembrane region" description="Helical" evidence="10">
    <location>
        <begin position="29"/>
        <end position="56"/>
    </location>
</feature>
<dbReference type="PANTHER" id="PTHR30614:SF20">
    <property type="entry name" value="GLUTAMINE TRANSPORT SYSTEM PERMEASE PROTEIN GLNP"/>
    <property type="match status" value="1"/>
</dbReference>
<keyword evidence="8 10" id="KW-1133">Transmembrane helix</keyword>
<dbReference type="InterPro" id="IPR043429">
    <property type="entry name" value="ArtM/GltK/GlnP/TcyL/YhdX-like"/>
</dbReference>
<organism evidence="12 13">
    <name type="scientific">Plastoroseomonas hellenica</name>
    <dbReference type="NCBI Taxonomy" id="2687306"/>
    <lineage>
        <taxon>Bacteria</taxon>
        <taxon>Pseudomonadati</taxon>
        <taxon>Pseudomonadota</taxon>
        <taxon>Alphaproteobacteria</taxon>
        <taxon>Acetobacterales</taxon>
        <taxon>Acetobacteraceae</taxon>
        <taxon>Plastoroseomonas</taxon>
    </lineage>
</organism>
<keyword evidence="5" id="KW-1003">Cell membrane</keyword>
<proteinExistence type="inferred from homology"/>
<evidence type="ECO:0000256" key="5">
    <source>
        <dbReference type="ARBA" id="ARBA00022475"/>
    </source>
</evidence>
<dbReference type="RefSeq" id="WP_211854741.1">
    <property type="nucleotide sequence ID" value="NZ_JAAGBB010000028.1"/>
</dbReference>
<keyword evidence="7" id="KW-0029">Amino-acid transport</keyword>
<dbReference type="InterPro" id="IPR000515">
    <property type="entry name" value="MetI-like"/>
</dbReference>
<dbReference type="PANTHER" id="PTHR30614">
    <property type="entry name" value="MEMBRANE COMPONENT OF AMINO ACID ABC TRANSPORTER"/>
    <property type="match status" value="1"/>
</dbReference>
<accession>A0ABS5F2Z5</accession>
<evidence type="ECO:0000256" key="4">
    <source>
        <dbReference type="ARBA" id="ARBA00022448"/>
    </source>
</evidence>
<keyword evidence="6 10" id="KW-0812">Transmembrane</keyword>
<feature type="transmembrane region" description="Helical" evidence="10">
    <location>
        <begin position="198"/>
        <end position="217"/>
    </location>
</feature>
<dbReference type="NCBIfam" id="TIGR01726">
    <property type="entry name" value="HEQRo_perm_3TM"/>
    <property type="match status" value="1"/>
</dbReference>
<dbReference type="EMBL" id="JAAGBB010000028">
    <property type="protein sequence ID" value="MBR0666963.1"/>
    <property type="molecule type" value="Genomic_DNA"/>
</dbReference>
<dbReference type="SUPFAM" id="SSF161098">
    <property type="entry name" value="MetI-like"/>
    <property type="match status" value="1"/>
</dbReference>
<comment type="subcellular location">
    <subcellularLocation>
        <location evidence="2">Cell inner membrane</location>
        <topology evidence="2">Multi-pass membrane protein</topology>
    </subcellularLocation>
    <subcellularLocation>
        <location evidence="10">Cell membrane</location>
        <topology evidence="10">Multi-pass membrane protein</topology>
    </subcellularLocation>
</comment>
<keyword evidence="9 10" id="KW-0472">Membrane</keyword>
<sequence>MPEGLQILIENFFDWESALRAWPLLVQGLALTAALAATALPLGLLLGLLIGLGCALGGRLARVALIVWIDLFRAFPVLVLLILIYYGLPFLGLSLPAFAAAVLALVLNNSGYYGEIFRAGLASVPHGQREAAAALGLTPLRAAWLVVLPQALRAVAAPLASNSLELVKATSVAALAALPELLRSARVAQEQTYNPTPLMMAALLYFVLLWPFAHLVARLERRMLAREAR</sequence>
<comment type="caution">
    <text evidence="12">The sequence shown here is derived from an EMBL/GenBank/DDBJ whole genome shotgun (WGS) entry which is preliminary data.</text>
</comment>
<evidence type="ECO:0000256" key="2">
    <source>
        <dbReference type="ARBA" id="ARBA00004429"/>
    </source>
</evidence>
<comment type="function">
    <text evidence="1">Part of the binding-protein-dependent transport system for glutamine; probably responsible for the translocation of the substrate across the membrane.</text>
</comment>
<dbReference type="InterPro" id="IPR035906">
    <property type="entry name" value="MetI-like_sf"/>
</dbReference>
<evidence type="ECO:0000256" key="7">
    <source>
        <dbReference type="ARBA" id="ARBA00022970"/>
    </source>
</evidence>
<evidence type="ECO:0000259" key="11">
    <source>
        <dbReference type="PROSITE" id="PS50928"/>
    </source>
</evidence>
<evidence type="ECO:0000256" key="10">
    <source>
        <dbReference type="RuleBase" id="RU363032"/>
    </source>
</evidence>
<evidence type="ECO:0000256" key="3">
    <source>
        <dbReference type="ARBA" id="ARBA00010072"/>
    </source>
</evidence>
<reference evidence="13" key="1">
    <citation type="journal article" date="2021" name="Syst. Appl. Microbiol.">
        <title>Roseomonas hellenica sp. nov., isolated from roots of wild-growing Alkanna tinctoria.</title>
        <authorList>
            <person name="Rat A."/>
            <person name="Naranjo H.D."/>
            <person name="Lebbe L."/>
            <person name="Cnockaert M."/>
            <person name="Krigas N."/>
            <person name="Grigoriadou K."/>
            <person name="Maloupa E."/>
            <person name="Willems A."/>
        </authorList>
    </citation>
    <scope>NUCLEOTIDE SEQUENCE [LARGE SCALE GENOMIC DNA]</scope>
    <source>
        <strain evidence="13">LMG 31523</strain>
    </source>
</reference>
<evidence type="ECO:0000256" key="6">
    <source>
        <dbReference type="ARBA" id="ARBA00022692"/>
    </source>
</evidence>